<dbReference type="OrthoDB" id="425936at2759"/>
<dbReference type="InterPro" id="IPR055188">
    <property type="entry name" value="Choice_anch_I"/>
</dbReference>
<proteinExistence type="predicted"/>
<evidence type="ECO:0000256" key="1">
    <source>
        <dbReference type="SAM" id="MobiDB-lite"/>
    </source>
</evidence>
<dbReference type="SUPFAM" id="SSF51004">
    <property type="entry name" value="C-terminal (heme d1) domain of cytochrome cd1-nitrite reductase"/>
    <property type="match status" value="1"/>
</dbReference>
<accession>A0A9J7MSE3</accession>
<keyword evidence="4" id="KW-1185">Reference proteome</keyword>
<feature type="region of interest" description="Disordered" evidence="1">
    <location>
        <begin position="822"/>
        <end position="841"/>
    </location>
</feature>
<dbReference type="AlphaFoldDB" id="A0A9J7MSE3"/>
<feature type="compositionally biased region" description="Basic and acidic residues" evidence="1">
    <location>
        <begin position="424"/>
        <end position="451"/>
    </location>
</feature>
<evidence type="ECO:0000313" key="4">
    <source>
        <dbReference type="Proteomes" id="UP000001554"/>
    </source>
</evidence>
<dbReference type="RefSeq" id="XP_035677119.1">
    <property type="nucleotide sequence ID" value="XM_035821226.1"/>
</dbReference>
<dbReference type="Pfam" id="PF22494">
    <property type="entry name" value="choice_anch_I"/>
    <property type="match status" value="1"/>
</dbReference>
<dbReference type="Proteomes" id="UP000001554">
    <property type="component" value="Chromosome 5"/>
</dbReference>
<feature type="region of interest" description="Disordered" evidence="1">
    <location>
        <begin position="411"/>
        <end position="451"/>
    </location>
</feature>
<feature type="compositionally biased region" description="Basic and acidic residues" evidence="1">
    <location>
        <begin position="311"/>
        <end position="322"/>
    </location>
</feature>
<dbReference type="KEGG" id="bfo:118416149"/>
<gene>
    <name evidence="5" type="primary">LOC118416149</name>
</gene>
<keyword evidence="2" id="KW-0812">Transmembrane</keyword>
<name>A0A9J7MSE3_BRAFL</name>
<reference evidence="5" key="2">
    <citation type="submission" date="2025-08" db="UniProtKB">
        <authorList>
            <consortium name="RefSeq"/>
        </authorList>
    </citation>
    <scope>IDENTIFICATION</scope>
    <source>
        <strain evidence="5">S238N-H82</strain>
        <tissue evidence="5">Testes</tissue>
    </source>
</reference>
<dbReference type="PANTHER" id="PTHR46928">
    <property type="entry name" value="MESENCHYME-SPECIFIC CELL SURFACE GLYCOPROTEIN"/>
    <property type="match status" value="1"/>
</dbReference>
<dbReference type="PANTHER" id="PTHR46928:SF1">
    <property type="entry name" value="MESENCHYME-SPECIFIC CELL SURFACE GLYCOPROTEIN"/>
    <property type="match status" value="1"/>
</dbReference>
<feature type="transmembrane region" description="Helical" evidence="2">
    <location>
        <begin position="963"/>
        <end position="980"/>
    </location>
</feature>
<organism evidence="4 5">
    <name type="scientific">Branchiostoma floridae</name>
    <name type="common">Florida lancelet</name>
    <name type="synonym">Amphioxus</name>
    <dbReference type="NCBI Taxonomy" id="7739"/>
    <lineage>
        <taxon>Eukaryota</taxon>
        <taxon>Metazoa</taxon>
        <taxon>Chordata</taxon>
        <taxon>Cephalochordata</taxon>
        <taxon>Leptocardii</taxon>
        <taxon>Amphioxiformes</taxon>
        <taxon>Branchiostomatidae</taxon>
        <taxon>Branchiostoma</taxon>
    </lineage>
</organism>
<evidence type="ECO:0000256" key="2">
    <source>
        <dbReference type="SAM" id="Phobius"/>
    </source>
</evidence>
<sequence length="981" mass="107769">MGKLLIHCEESDVSNMAAKGEVRLQAASFMFFLRLGTAALVLRPLSSVYLPYSLGGEENGSPRYGLDSGAVEKLSYDKERYTFYAAGGAGILNVVDISVPSEPKVLHQQELPGGALDIDLCGDYVAIALERTPVQPSRTLVYPVYRGNGENMEPVHSFEVSSRPDSLKFSHDCRTLVVLDEGWPSEDVTGVFQDPGGAAVIIDFNSTDLASASPVVRTADFRRFDEIRGRRGHRRSRARPVAPPPAFVKTVDHAFDPLVGQRRISLFKSVVITSLFLLAMTTVVVVSIAIDVSTNITAGEPANLPPYGAWEDDHGPKPEENTPAHQIPDGMTPTDASSTTDPATEQLRKVLWVRYRVAVIHGETEMYKILYKYLVDSPHTQIPTVRPGYGEPSGFEAWDYLTTGENHAFNSPIRTRRRVGKPWSDSHHENDPDSLESKRRSDTEDDNRYDVTDYDLKTGDYEYNYKHPRVRDLIAKVISDSEILDAIVARHHTDEMPINPAEDQLAPSKDMTTDKTSAFNVPPATNVTQLDNDVNNTDTAASVARHLSEVPITPTKDKLARSKNMAPHSDATNIPDAIVAHNHTDEVLITPTDDKLARSKHMTPDETSAFNAPPATKTTQFYNTQVPNAPGEDEVLARSKNMAPHDETSAFNAPPAANVTQLNDDVNNTDTAAETEEVPQENGTDLSLYPSPEVVMPIVVVGALVTVYVHAYHFVFVDLGKLLIVQLLKKVLILFPDGLLSDDVSSNMRDALMDPAQLGCLTFSITDGLDPSDPHKVRELHTFGGRGASIFAAEDLSLVWDSGDDFERVGAQVHPAVFNSKFNGENMDETPEDSFDKSSCVKGSEPQALTVGRIGDQTVIFVGNERTSEVVMYSLRDGEAFVPKLESVYRGGRTDLTWTEAYQARDVGDIDPEDIKFIPSDRSPNGRPLLLVDGTVSGTVSVYEVMDNSETSAACCFTSTPAVVLWILMFYASIFNVQFCE</sequence>
<evidence type="ECO:0000259" key="3">
    <source>
        <dbReference type="Pfam" id="PF22494"/>
    </source>
</evidence>
<dbReference type="InterPro" id="IPR052956">
    <property type="entry name" value="Mesenchyme-surface_protein"/>
</dbReference>
<feature type="region of interest" description="Disordered" evidence="1">
    <location>
        <begin position="309"/>
        <end position="342"/>
    </location>
</feature>
<keyword evidence="2" id="KW-1133">Transmembrane helix</keyword>
<dbReference type="InterPro" id="IPR011048">
    <property type="entry name" value="Haem_d1_sf"/>
</dbReference>
<keyword evidence="2" id="KW-0472">Membrane</keyword>
<feature type="domain" description="Choice-of-anchor I" evidence="3">
    <location>
        <begin position="754"/>
        <end position="945"/>
    </location>
</feature>
<protein>
    <submittedName>
        <fullName evidence="5">Uncharacterized protein LOC118416149</fullName>
    </submittedName>
</protein>
<dbReference type="GeneID" id="118416149"/>
<reference evidence="4" key="1">
    <citation type="journal article" date="2020" name="Nat. Ecol. Evol.">
        <title>Deeply conserved synteny resolves early events in vertebrate evolution.</title>
        <authorList>
            <person name="Simakov O."/>
            <person name="Marletaz F."/>
            <person name="Yue J.X."/>
            <person name="O'Connell B."/>
            <person name="Jenkins J."/>
            <person name="Brandt A."/>
            <person name="Calef R."/>
            <person name="Tung C.H."/>
            <person name="Huang T.K."/>
            <person name="Schmutz J."/>
            <person name="Satoh N."/>
            <person name="Yu J.K."/>
            <person name="Putnam N.H."/>
            <person name="Green R.E."/>
            <person name="Rokhsar D.S."/>
        </authorList>
    </citation>
    <scope>NUCLEOTIDE SEQUENCE [LARGE SCALE GENOMIC DNA]</scope>
    <source>
        <strain evidence="4">S238N-H82</strain>
    </source>
</reference>
<evidence type="ECO:0000313" key="5">
    <source>
        <dbReference type="RefSeq" id="XP_035677119.1"/>
    </source>
</evidence>